<keyword evidence="6" id="KW-1185">Reference proteome</keyword>
<name>A0ABM6B828_STRAM</name>
<dbReference type="PANTHER" id="PTHR36852:SF1">
    <property type="entry name" value="PROTEIN GVPL 2"/>
    <property type="match status" value="1"/>
</dbReference>
<feature type="compositionally biased region" description="Low complexity" evidence="4">
    <location>
        <begin position="290"/>
        <end position="306"/>
    </location>
</feature>
<reference evidence="5 6" key="2">
    <citation type="journal article" date="2016" name="Genome Announc.">
        <title>Complete Genome Sequence of Streptomyces ambofaciens DSM 40697, a Paradigm for Genome Plasticity Studies.</title>
        <authorList>
            <person name="Thibessard A."/>
            <person name="Leblond P."/>
        </authorList>
    </citation>
    <scope>NUCLEOTIDE SEQUENCE [LARGE SCALE GENOMIC DNA]</scope>
    <source>
        <strain evidence="5 6">DSM 40697</strain>
    </source>
</reference>
<reference evidence="6" key="1">
    <citation type="submission" date="2015-10" db="EMBL/GenBank/DDBJ databases">
        <title>Complete genome sequence of Streptomyces ambofaciens DSM 40697.</title>
        <authorList>
            <person name="Thibessard A."/>
            <person name="Leblond P."/>
        </authorList>
    </citation>
    <scope>NUCLEOTIDE SEQUENCE [LARGE SCALE GENOMIC DNA]</scope>
    <source>
        <strain evidence="6">DSM 40697</strain>
    </source>
</reference>
<dbReference type="InterPro" id="IPR009430">
    <property type="entry name" value="GvpL/GvpF"/>
</dbReference>
<gene>
    <name evidence="5" type="ORF">SAM40697_6212</name>
</gene>
<comment type="similarity">
    <text evidence="3">Belongs to the gas vesicle GvpF/GvpL family.</text>
</comment>
<feature type="compositionally biased region" description="Low complexity" evidence="4">
    <location>
        <begin position="145"/>
        <end position="176"/>
    </location>
</feature>
<evidence type="ECO:0000256" key="3">
    <source>
        <dbReference type="ARBA" id="ARBA00035643"/>
    </source>
</evidence>
<feature type="region of interest" description="Disordered" evidence="4">
    <location>
        <begin position="145"/>
        <end position="188"/>
    </location>
</feature>
<evidence type="ECO:0000313" key="5">
    <source>
        <dbReference type="EMBL" id="ANB10165.1"/>
    </source>
</evidence>
<proteinExistence type="inferred from homology"/>
<dbReference type="PANTHER" id="PTHR36852">
    <property type="entry name" value="PROTEIN GVPL 2"/>
    <property type="match status" value="1"/>
</dbReference>
<organism evidence="5 6">
    <name type="scientific">Streptomyces ambofaciens</name>
    <dbReference type="NCBI Taxonomy" id="1889"/>
    <lineage>
        <taxon>Bacteria</taxon>
        <taxon>Bacillati</taxon>
        <taxon>Actinomycetota</taxon>
        <taxon>Actinomycetes</taxon>
        <taxon>Kitasatosporales</taxon>
        <taxon>Streptomycetaceae</taxon>
        <taxon>Streptomyces</taxon>
    </lineage>
</organism>
<accession>A0ABM6B828</accession>
<evidence type="ECO:0000313" key="6">
    <source>
        <dbReference type="Proteomes" id="UP000076720"/>
    </source>
</evidence>
<keyword evidence="1" id="KW-0304">Gas vesicle</keyword>
<dbReference type="Pfam" id="PF06386">
    <property type="entry name" value="GvpL_GvpF"/>
    <property type="match status" value="1"/>
</dbReference>
<dbReference type="Proteomes" id="UP000076720">
    <property type="component" value="Chromosome"/>
</dbReference>
<protein>
    <submittedName>
        <fullName evidence="5">Gas vesicle protein</fullName>
    </submittedName>
</protein>
<evidence type="ECO:0000256" key="4">
    <source>
        <dbReference type="SAM" id="MobiDB-lite"/>
    </source>
</evidence>
<dbReference type="RefSeq" id="WP_079155726.1">
    <property type="nucleotide sequence ID" value="NZ_CP012949.1"/>
</dbReference>
<evidence type="ECO:0000256" key="2">
    <source>
        <dbReference type="ARBA" id="ARBA00035108"/>
    </source>
</evidence>
<sequence>MSTVPVRPAAPALVCVFAVTRTPPDDAALAATTGHEEGGPLRVLRADGLCLVVQDVPAALFDEQALAERLNRPGDLERCARAHHRGVEAAGGQGRAVVPLPMATLYRSDRTAQQAFAPRRAVLDALLDRLRDRTEWAVKVHAAEQAAPAATPAGRGTDAGPRPGRAAGGRAYLSRASARRRGREDAHEKARAAAEAVDAELRRYAVAATRHRPQSERLTGRRAPQLLNAAYLVADADSAAFTRALSALTADSPDADVRVEASGPWIPYSFARWDEEPDPAQPQPVRHEAAQPAPVKPAPVEQEARA</sequence>
<dbReference type="EMBL" id="CP012949">
    <property type="protein sequence ID" value="ANB10165.1"/>
    <property type="molecule type" value="Genomic_DNA"/>
</dbReference>
<comment type="subcellular location">
    <subcellularLocation>
        <location evidence="2">Gas vesicle</location>
    </subcellularLocation>
</comment>
<evidence type="ECO:0000256" key="1">
    <source>
        <dbReference type="ARBA" id="ARBA00022987"/>
    </source>
</evidence>
<feature type="region of interest" description="Disordered" evidence="4">
    <location>
        <begin position="270"/>
        <end position="306"/>
    </location>
</feature>